<gene>
    <name evidence="2" type="ORF">PNQ69_12175</name>
</gene>
<evidence type="ECO:0000256" key="1">
    <source>
        <dbReference type="SAM" id="Phobius"/>
    </source>
</evidence>
<evidence type="ECO:0000313" key="2">
    <source>
        <dbReference type="EMBL" id="MDS9993533.1"/>
    </source>
</evidence>
<accession>A0ABU2I7B9</accession>
<protein>
    <recommendedName>
        <fullName evidence="4">Holin</fullName>
    </recommendedName>
</protein>
<evidence type="ECO:0000313" key="3">
    <source>
        <dbReference type="Proteomes" id="UP001260534"/>
    </source>
</evidence>
<feature type="transmembrane region" description="Helical" evidence="1">
    <location>
        <begin position="39"/>
        <end position="58"/>
    </location>
</feature>
<evidence type="ECO:0008006" key="4">
    <source>
        <dbReference type="Google" id="ProtNLM"/>
    </source>
</evidence>
<keyword evidence="1" id="KW-0472">Membrane</keyword>
<reference evidence="2 3" key="1">
    <citation type="submission" date="2023-01" db="EMBL/GenBank/DDBJ databases">
        <title>Xanthomonas hawaiianensis sp. nov. isolated from Araceae family in Hawaii.</title>
        <authorList>
            <person name="Chunag S.-C."/>
            <person name="Dobhal S."/>
            <person name="Alvarez A."/>
            <person name="Arif M."/>
        </authorList>
    </citation>
    <scope>NUCLEOTIDE SEQUENCE [LARGE SCALE GENOMIC DNA]</scope>
    <source>
        <strain evidence="2 3">A2111</strain>
    </source>
</reference>
<organism evidence="2 3">
    <name type="scientific">Xanthomonas hawaiiensis</name>
    <dbReference type="NCBI Taxonomy" id="3003247"/>
    <lineage>
        <taxon>Bacteria</taxon>
        <taxon>Pseudomonadati</taxon>
        <taxon>Pseudomonadota</taxon>
        <taxon>Gammaproteobacteria</taxon>
        <taxon>Lysobacterales</taxon>
        <taxon>Lysobacteraceae</taxon>
        <taxon>Xanthomonas</taxon>
    </lineage>
</organism>
<keyword evidence="1" id="KW-1133">Transmembrane helix</keyword>
<dbReference type="RefSeq" id="WP_209231298.1">
    <property type="nucleotide sequence ID" value="NZ_JAGHXG010000014.1"/>
</dbReference>
<proteinExistence type="predicted"/>
<dbReference type="Proteomes" id="UP001260534">
    <property type="component" value="Unassembled WGS sequence"/>
</dbReference>
<keyword evidence="3" id="KW-1185">Reference proteome</keyword>
<comment type="caution">
    <text evidence="2">The sequence shown here is derived from an EMBL/GenBank/DDBJ whole genome shotgun (WGS) entry which is preliminary data.</text>
</comment>
<name>A0ABU2I7B9_9XANT</name>
<sequence length="71" mass="7810">MGALFWIKRLLVSLVAASSMLSAVQYLKGSPLSQAAQFGATWGAVFSVLFAGIGYVRYRRNPSCMLHRSRD</sequence>
<dbReference type="EMBL" id="JAQMHB010000001">
    <property type="protein sequence ID" value="MDS9993533.1"/>
    <property type="molecule type" value="Genomic_DNA"/>
</dbReference>
<keyword evidence="1" id="KW-0812">Transmembrane</keyword>